<evidence type="ECO:0000313" key="3">
    <source>
        <dbReference type="EMBL" id="OWQ98792.1"/>
    </source>
</evidence>
<dbReference type="InterPro" id="IPR007621">
    <property type="entry name" value="TPM_dom"/>
</dbReference>
<accession>A0A246JZV5</accession>
<name>A0A246JZV5_9SPHN</name>
<proteinExistence type="predicted"/>
<feature type="domain" description="TPM" evidence="2">
    <location>
        <begin position="43"/>
        <end position="165"/>
    </location>
</feature>
<evidence type="ECO:0000313" key="4">
    <source>
        <dbReference type="Proteomes" id="UP000197361"/>
    </source>
</evidence>
<dbReference type="RefSeq" id="WP_088439235.1">
    <property type="nucleotide sequence ID" value="NZ_BMMC01000015.1"/>
</dbReference>
<dbReference type="PROSITE" id="PS51257">
    <property type="entry name" value="PROKAR_LIPOPROTEIN"/>
    <property type="match status" value="1"/>
</dbReference>
<dbReference type="Proteomes" id="UP000197361">
    <property type="component" value="Unassembled WGS sequence"/>
</dbReference>
<dbReference type="PANTHER" id="PTHR30373">
    <property type="entry name" value="UPF0603 PROTEIN YGCG"/>
    <property type="match status" value="1"/>
</dbReference>
<dbReference type="OrthoDB" id="9810918at2"/>
<dbReference type="PANTHER" id="PTHR30373:SF2">
    <property type="entry name" value="UPF0603 PROTEIN YGCG"/>
    <property type="match status" value="1"/>
</dbReference>
<gene>
    <name evidence="3" type="ORF">CDQ92_00865</name>
</gene>
<organism evidence="3 4">
    <name type="scientific">Sphingopyxis bauzanensis</name>
    <dbReference type="NCBI Taxonomy" id="651663"/>
    <lineage>
        <taxon>Bacteria</taxon>
        <taxon>Pseudomonadati</taxon>
        <taxon>Pseudomonadota</taxon>
        <taxon>Alphaproteobacteria</taxon>
        <taxon>Sphingomonadales</taxon>
        <taxon>Sphingomonadaceae</taxon>
        <taxon>Sphingopyxis</taxon>
    </lineage>
</organism>
<feature type="signal peptide" evidence="1">
    <location>
        <begin position="1"/>
        <end position="21"/>
    </location>
</feature>
<evidence type="ECO:0000259" key="2">
    <source>
        <dbReference type="Pfam" id="PF04536"/>
    </source>
</evidence>
<reference evidence="3 4" key="1">
    <citation type="journal article" date="2010" name="Int. J. Syst. Evol. Microbiol.">
        <title>Sphingopyxis bauzanensis sp. nov., a psychrophilic bacterium isolated from soil.</title>
        <authorList>
            <person name="Zhang D.C."/>
            <person name="Liu H.C."/>
            <person name="Xin Y.H."/>
            <person name="Zhou Y.G."/>
            <person name="Schinner F."/>
            <person name="Margesin R."/>
        </authorList>
    </citation>
    <scope>NUCLEOTIDE SEQUENCE [LARGE SCALE GENOMIC DNA]</scope>
    <source>
        <strain evidence="3 4">DSM 22271</strain>
    </source>
</reference>
<dbReference type="EMBL" id="NISK01000001">
    <property type="protein sequence ID" value="OWQ98792.1"/>
    <property type="molecule type" value="Genomic_DNA"/>
</dbReference>
<keyword evidence="1" id="KW-0732">Signal</keyword>
<dbReference type="AlphaFoldDB" id="A0A246JZV5"/>
<dbReference type="Pfam" id="PF04536">
    <property type="entry name" value="TPM_phosphatase"/>
    <property type="match status" value="1"/>
</dbReference>
<sequence>MRLAALAAPLAILLIAGGCKAAAPPAESFVCKDVPHMAMQGQVTDAADILSEAEETRLSDRLAKYEQRTKHQMVVATTTSLNGVRVDDFGTCLGNRWAVGRKDYDDGVLILVAPKEQQMRIATGTGMEKTLTDDNALTVVRQMTPRLEQGDYAGGLMLGIDAIAAHTGEPQ</sequence>
<feature type="chain" id="PRO_5013100364" evidence="1">
    <location>
        <begin position="22"/>
        <end position="171"/>
    </location>
</feature>
<comment type="caution">
    <text evidence="3">The sequence shown here is derived from an EMBL/GenBank/DDBJ whole genome shotgun (WGS) entry which is preliminary data.</text>
</comment>
<dbReference type="Gene3D" id="3.10.310.50">
    <property type="match status" value="1"/>
</dbReference>
<keyword evidence="4" id="KW-1185">Reference proteome</keyword>
<evidence type="ECO:0000256" key="1">
    <source>
        <dbReference type="SAM" id="SignalP"/>
    </source>
</evidence>
<protein>
    <submittedName>
        <fullName evidence="3">Permease</fullName>
    </submittedName>
</protein>